<proteinExistence type="inferred from homology"/>
<sequence length="1105" mass="117460">MDECAKVDAMVVQLKTQRWTALEDVTLMETASLLRTALPRKDRPTLWTRVREVEMLRRRPEAALRRRYETLLHVGKTTSKPRWTEEEEEAIFRALVELRDEPRLRRVRLGADGKLARVRNMGVEDYNFWRLVKERAGLNDARSVVACKGFVLRQLGDLSASPNGGSGSGTKDGGGSKTGVGKKGNAGTKAGGDVDGNGSKSGGGSKSGARAPAPKTEPERLLNPQHHRRPHAPPPPHGRHLQHPQSHHRLQQAQAHHGFPGLNVTLTLSRSPMVKSYLNVNPKTLKPNAKPSANPNLGADFTPSFGGGGLSTTLLQAAEAALANADDGDHQQHQPHPRHEAKHMALEAEAEPKPRATVKATGKARAKAAAAKGKAKDKAKDKAKAKAKPNKPKDKKAKTKPGAAPKSPTVAVAAAAPPALPHRKRSHGEAATSSVEPTDAAATSKRNFSAHTDAAAADGVVVAILGGGVAGLSAAQQLTREGVKVLVLEARGRLGGRIQTQRLGSGSGAGDIPCDMGAGFVRAGGSLAALVAEQGPLHEYSERQEPTLMVDITGDVVAEDFGRQMTTTMHGAVECAGVAFAAGKPYPKGRTLKPGEPTMSEVLEHWMEEAGGDCEELDRRVLGCAMAQLEGRTGAPLEDLSCRQWALGLAAAVAGSQAVSPMGLSALVDHLAAPLPPGSLRLGFEVSEITFADAPKGSGGGAACRIRSTDGDVINADAVICTLPLGVLKSGAIRFEPPLPARKAAAIRALGVGHVNKVALRFKTRFWADFTEGSRRIARVQPASEERGHLFLFDDLHAVTGAPILVATSAGRPAAQLEERSDREVKDEALRVLRGMLPASTLVPEPQSYRVSRWGSHSLSRGSFTYLGRYASPDDVRELGKPVHHGGKAELFFAGEATNLANLGSLQGAFDSGAAAAREVIFAFCPPSDALEPAQKRARGPEEPEDVERDAHRRRPAVATMRITKDADAQLKSSAGPNPKPRVGAAFQTVITPMESDPKAERRSARDAGSGGADLEEHSERLHHILEASPNWGDAAAPPSKLRLASSPTSLDTLKVHLVRHDRDIALPSDAKVERWLDKCREGDRMRRSTAPAAVKGKAKARATL</sequence>
<dbReference type="InterPro" id="IPR002937">
    <property type="entry name" value="Amino_oxidase"/>
</dbReference>
<reference evidence="5" key="1">
    <citation type="submission" date="2021-01" db="EMBL/GenBank/DDBJ databases">
        <authorList>
            <person name="Corre E."/>
            <person name="Pelletier E."/>
            <person name="Niang G."/>
            <person name="Scheremetjew M."/>
            <person name="Finn R."/>
            <person name="Kale V."/>
            <person name="Holt S."/>
            <person name="Cochrane G."/>
            <person name="Meng A."/>
            <person name="Brown T."/>
            <person name="Cohen L."/>
        </authorList>
    </citation>
    <scope>NUCLEOTIDE SEQUENCE</scope>
    <source>
        <strain evidence="5">CCMP2877</strain>
    </source>
</reference>
<feature type="domain" description="Amine oxidase" evidence="4">
    <location>
        <begin position="469"/>
        <end position="921"/>
    </location>
</feature>
<dbReference type="SUPFAM" id="SSF54373">
    <property type="entry name" value="FAD-linked reductases, C-terminal domain"/>
    <property type="match status" value="1"/>
</dbReference>
<feature type="compositionally biased region" description="Basic and acidic residues" evidence="3">
    <location>
        <begin position="996"/>
        <end position="1006"/>
    </location>
</feature>
<protein>
    <recommendedName>
        <fullName evidence="4">Amine oxidase domain-containing protein</fullName>
    </recommendedName>
</protein>
<feature type="compositionally biased region" description="Basic residues" evidence="3">
    <location>
        <begin position="225"/>
        <end position="250"/>
    </location>
</feature>
<feature type="region of interest" description="Disordered" evidence="3">
    <location>
        <begin position="931"/>
        <end position="959"/>
    </location>
</feature>
<dbReference type="Gene3D" id="3.50.50.60">
    <property type="entry name" value="FAD/NAD(P)-binding domain"/>
    <property type="match status" value="1"/>
</dbReference>
<feature type="region of interest" description="Disordered" evidence="3">
    <location>
        <begin position="990"/>
        <end position="1017"/>
    </location>
</feature>
<feature type="region of interest" description="Disordered" evidence="3">
    <location>
        <begin position="156"/>
        <end position="254"/>
    </location>
</feature>
<organism evidence="5">
    <name type="scientific">Phaeomonas parva</name>
    <dbReference type="NCBI Taxonomy" id="124430"/>
    <lineage>
        <taxon>Eukaryota</taxon>
        <taxon>Sar</taxon>
        <taxon>Stramenopiles</taxon>
        <taxon>Ochrophyta</taxon>
        <taxon>Pinguiophyceae</taxon>
        <taxon>Pinguiochrysidales</taxon>
        <taxon>Pinguiochrysidaceae</taxon>
        <taxon>Phaeomonas</taxon>
    </lineage>
</organism>
<keyword evidence="2" id="KW-0560">Oxidoreductase</keyword>
<dbReference type="SUPFAM" id="SSF51905">
    <property type="entry name" value="FAD/NAD(P)-binding domain"/>
    <property type="match status" value="1"/>
</dbReference>
<feature type="compositionally biased region" description="Gly residues" evidence="3">
    <location>
        <begin position="164"/>
        <end position="206"/>
    </location>
</feature>
<feature type="compositionally biased region" description="Low complexity" evidence="3">
    <location>
        <begin position="400"/>
        <end position="417"/>
    </location>
</feature>
<evidence type="ECO:0000256" key="1">
    <source>
        <dbReference type="ARBA" id="ARBA00005995"/>
    </source>
</evidence>
<dbReference type="Pfam" id="PF01593">
    <property type="entry name" value="Amino_oxidase"/>
    <property type="match status" value="1"/>
</dbReference>
<evidence type="ECO:0000256" key="3">
    <source>
        <dbReference type="SAM" id="MobiDB-lite"/>
    </source>
</evidence>
<feature type="region of interest" description="Disordered" evidence="3">
    <location>
        <begin position="348"/>
        <end position="446"/>
    </location>
</feature>
<feature type="region of interest" description="Disordered" evidence="3">
    <location>
        <begin position="1084"/>
        <end position="1105"/>
    </location>
</feature>
<dbReference type="InterPro" id="IPR050281">
    <property type="entry name" value="Flavin_monoamine_oxidase"/>
</dbReference>
<evidence type="ECO:0000259" key="4">
    <source>
        <dbReference type="Pfam" id="PF01593"/>
    </source>
</evidence>
<evidence type="ECO:0000313" key="5">
    <source>
        <dbReference type="EMBL" id="CAD9244435.1"/>
    </source>
</evidence>
<dbReference type="Gene3D" id="3.90.660.10">
    <property type="match status" value="1"/>
</dbReference>
<dbReference type="EMBL" id="HBGJ01004647">
    <property type="protein sequence ID" value="CAD9244435.1"/>
    <property type="molecule type" value="Transcribed_RNA"/>
</dbReference>
<dbReference type="InterPro" id="IPR036188">
    <property type="entry name" value="FAD/NAD-bd_sf"/>
</dbReference>
<name>A0A7S1TTK7_9STRA</name>
<comment type="similarity">
    <text evidence="1">Belongs to the flavin monoamine oxidase family.</text>
</comment>
<feature type="compositionally biased region" description="Basic residues" evidence="3">
    <location>
        <begin position="385"/>
        <end position="399"/>
    </location>
</feature>
<evidence type="ECO:0000256" key="2">
    <source>
        <dbReference type="ARBA" id="ARBA00023002"/>
    </source>
</evidence>
<feature type="region of interest" description="Disordered" evidence="3">
    <location>
        <begin position="323"/>
        <end position="342"/>
    </location>
</feature>
<gene>
    <name evidence="5" type="ORF">PPAR1163_LOCUS2783</name>
</gene>
<dbReference type="PANTHER" id="PTHR10742">
    <property type="entry name" value="FLAVIN MONOAMINE OXIDASE"/>
    <property type="match status" value="1"/>
</dbReference>
<accession>A0A7S1TTK7</accession>
<feature type="compositionally biased region" description="Low complexity" evidence="3">
    <location>
        <begin position="357"/>
        <end position="372"/>
    </location>
</feature>
<dbReference type="GO" id="GO:0006598">
    <property type="term" value="P:polyamine catabolic process"/>
    <property type="evidence" value="ECO:0007669"/>
    <property type="project" value="TreeGrafter"/>
</dbReference>
<dbReference type="GO" id="GO:0046592">
    <property type="term" value="F:polyamine oxidase activity"/>
    <property type="evidence" value="ECO:0007669"/>
    <property type="project" value="TreeGrafter"/>
</dbReference>
<feature type="compositionally biased region" description="Basic and acidic residues" evidence="3">
    <location>
        <begin position="374"/>
        <end position="384"/>
    </location>
</feature>
<dbReference type="PANTHER" id="PTHR10742:SF386">
    <property type="entry name" value="LYSINE-SPECIFIC HISTONE DEMETHYLASE 1A"/>
    <property type="match status" value="1"/>
</dbReference>
<dbReference type="AlphaFoldDB" id="A0A7S1TTK7"/>